<protein>
    <submittedName>
        <fullName evidence="1">Uncharacterized protein</fullName>
    </submittedName>
</protein>
<proteinExistence type="predicted"/>
<dbReference type="SUPFAM" id="SSF50242">
    <property type="entry name" value="TIMP-like"/>
    <property type="match status" value="1"/>
</dbReference>
<evidence type="ECO:0000313" key="2">
    <source>
        <dbReference type="Proteomes" id="UP000645390"/>
    </source>
</evidence>
<dbReference type="InterPro" id="IPR008993">
    <property type="entry name" value="TIMP-like_OB-fold"/>
</dbReference>
<dbReference type="Gene3D" id="2.40.50.120">
    <property type="match status" value="1"/>
</dbReference>
<sequence length="226" mass="26321">MCDSENITTNFYQADFVAIAEIIKTNTNEKGKDFYAVDISIKELYKGISLKSINIGGFNGVQQWSSCDMKLIPRSKWLVFGYKDNDGKFSSGYCSMQRADDYNFIERKFSFILITLKKNSNNFGEKIPHNLPYLNYENYKTYSSEKTGKYCLFSVNLDSNLNIEKIIFYTDDTATAKKRLENELRKISFKDYVYKNNLNTAHGFFYIFEVYPYTPIAEPDLRLRGL</sequence>
<name>A0ABQ2BIM8_9SPHI</name>
<dbReference type="EMBL" id="BMDJ01000003">
    <property type="protein sequence ID" value="GGI25100.1"/>
    <property type="molecule type" value="Genomic_DNA"/>
</dbReference>
<reference evidence="2" key="1">
    <citation type="journal article" date="2019" name="Int. J. Syst. Evol. Microbiol.">
        <title>The Global Catalogue of Microorganisms (GCM) 10K type strain sequencing project: providing services to taxonomists for standard genome sequencing and annotation.</title>
        <authorList>
            <consortium name="The Broad Institute Genomics Platform"/>
            <consortium name="The Broad Institute Genome Sequencing Center for Infectious Disease"/>
            <person name="Wu L."/>
            <person name="Ma J."/>
        </authorList>
    </citation>
    <scope>NUCLEOTIDE SEQUENCE [LARGE SCALE GENOMIC DNA]</scope>
    <source>
        <strain evidence="2">CCM 8939</strain>
    </source>
</reference>
<organism evidence="1 2">
    <name type="scientific">Pedobacter mendelii</name>
    <dbReference type="NCBI Taxonomy" id="1908240"/>
    <lineage>
        <taxon>Bacteria</taxon>
        <taxon>Pseudomonadati</taxon>
        <taxon>Bacteroidota</taxon>
        <taxon>Sphingobacteriia</taxon>
        <taxon>Sphingobacteriales</taxon>
        <taxon>Sphingobacteriaceae</taxon>
        <taxon>Pedobacter</taxon>
    </lineage>
</organism>
<accession>A0ABQ2BIM8</accession>
<dbReference type="Proteomes" id="UP000645390">
    <property type="component" value="Unassembled WGS sequence"/>
</dbReference>
<keyword evidence="2" id="KW-1185">Reference proteome</keyword>
<comment type="caution">
    <text evidence="1">The sequence shown here is derived from an EMBL/GenBank/DDBJ whole genome shotgun (WGS) entry which is preliminary data.</text>
</comment>
<gene>
    <name evidence="1" type="ORF">GCM10008119_15980</name>
</gene>
<evidence type="ECO:0000313" key="1">
    <source>
        <dbReference type="EMBL" id="GGI25100.1"/>
    </source>
</evidence>